<accession>A0AAD4BI38</accession>
<evidence type="ECO:0000313" key="1">
    <source>
        <dbReference type="EMBL" id="KAF8431205.1"/>
    </source>
</evidence>
<dbReference type="EMBL" id="WHUW01000052">
    <property type="protein sequence ID" value="KAF8431205.1"/>
    <property type="molecule type" value="Genomic_DNA"/>
</dbReference>
<dbReference type="AlphaFoldDB" id="A0AAD4BI38"/>
<sequence length="118" mass="12623">MSDNELASALGQHLEAHRLVSPLPRASPVFVGYTSTPSPTTKAFVGQSTFDANPRPHPHRTVITLIKTTLSLSGPIHVSTALELAPYVHTLHVKDDLERPLTALSSYSTTLAGTLSRG</sequence>
<evidence type="ECO:0000313" key="2">
    <source>
        <dbReference type="Proteomes" id="UP001194468"/>
    </source>
</evidence>
<reference evidence="1" key="1">
    <citation type="submission" date="2019-10" db="EMBL/GenBank/DDBJ databases">
        <authorList>
            <consortium name="DOE Joint Genome Institute"/>
            <person name="Kuo A."/>
            <person name="Miyauchi S."/>
            <person name="Kiss E."/>
            <person name="Drula E."/>
            <person name="Kohler A."/>
            <person name="Sanchez-Garcia M."/>
            <person name="Andreopoulos B."/>
            <person name="Barry K.W."/>
            <person name="Bonito G."/>
            <person name="Buee M."/>
            <person name="Carver A."/>
            <person name="Chen C."/>
            <person name="Cichocki N."/>
            <person name="Clum A."/>
            <person name="Culley D."/>
            <person name="Crous P.W."/>
            <person name="Fauchery L."/>
            <person name="Girlanda M."/>
            <person name="Hayes R."/>
            <person name="Keri Z."/>
            <person name="LaButti K."/>
            <person name="Lipzen A."/>
            <person name="Lombard V."/>
            <person name="Magnuson J."/>
            <person name="Maillard F."/>
            <person name="Morin E."/>
            <person name="Murat C."/>
            <person name="Nolan M."/>
            <person name="Ohm R."/>
            <person name="Pangilinan J."/>
            <person name="Pereira M."/>
            <person name="Perotto S."/>
            <person name="Peter M."/>
            <person name="Riley R."/>
            <person name="Sitrit Y."/>
            <person name="Stielow B."/>
            <person name="Szollosi G."/>
            <person name="Zifcakova L."/>
            <person name="Stursova M."/>
            <person name="Spatafora J.W."/>
            <person name="Tedersoo L."/>
            <person name="Vaario L.-M."/>
            <person name="Yamada A."/>
            <person name="Yan M."/>
            <person name="Wang P."/>
            <person name="Xu J."/>
            <person name="Bruns T."/>
            <person name="Baldrian P."/>
            <person name="Vilgalys R."/>
            <person name="Henrissat B."/>
            <person name="Grigoriev I.V."/>
            <person name="Hibbett D."/>
            <person name="Nagy L.G."/>
            <person name="Martin F.M."/>
        </authorList>
    </citation>
    <scope>NUCLEOTIDE SEQUENCE</scope>
    <source>
        <strain evidence="1">BED1</strain>
    </source>
</reference>
<reference evidence="1" key="2">
    <citation type="journal article" date="2020" name="Nat. Commun.">
        <title>Large-scale genome sequencing of mycorrhizal fungi provides insights into the early evolution of symbiotic traits.</title>
        <authorList>
            <person name="Miyauchi S."/>
            <person name="Kiss E."/>
            <person name="Kuo A."/>
            <person name="Drula E."/>
            <person name="Kohler A."/>
            <person name="Sanchez-Garcia M."/>
            <person name="Morin E."/>
            <person name="Andreopoulos B."/>
            <person name="Barry K.W."/>
            <person name="Bonito G."/>
            <person name="Buee M."/>
            <person name="Carver A."/>
            <person name="Chen C."/>
            <person name="Cichocki N."/>
            <person name="Clum A."/>
            <person name="Culley D."/>
            <person name="Crous P.W."/>
            <person name="Fauchery L."/>
            <person name="Girlanda M."/>
            <person name="Hayes R.D."/>
            <person name="Keri Z."/>
            <person name="LaButti K."/>
            <person name="Lipzen A."/>
            <person name="Lombard V."/>
            <person name="Magnuson J."/>
            <person name="Maillard F."/>
            <person name="Murat C."/>
            <person name="Nolan M."/>
            <person name="Ohm R.A."/>
            <person name="Pangilinan J."/>
            <person name="Pereira M.F."/>
            <person name="Perotto S."/>
            <person name="Peter M."/>
            <person name="Pfister S."/>
            <person name="Riley R."/>
            <person name="Sitrit Y."/>
            <person name="Stielow J.B."/>
            <person name="Szollosi G."/>
            <person name="Zifcakova L."/>
            <person name="Stursova M."/>
            <person name="Spatafora J.W."/>
            <person name="Tedersoo L."/>
            <person name="Vaario L.M."/>
            <person name="Yamada A."/>
            <person name="Yan M."/>
            <person name="Wang P."/>
            <person name="Xu J."/>
            <person name="Bruns T."/>
            <person name="Baldrian P."/>
            <person name="Vilgalys R."/>
            <person name="Dunand C."/>
            <person name="Henrissat B."/>
            <person name="Grigoriev I.V."/>
            <person name="Hibbett D."/>
            <person name="Nagy L.G."/>
            <person name="Martin F.M."/>
        </authorList>
    </citation>
    <scope>NUCLEOTIDE SEQUENCE</scope>
    <source>
        <strain evidence="1">BED1</strain>
    </source>
</reference>
<dbReference type="Proteomes" id="UP001194468">
    <property type="component" value="Unassembled WGS sequence"/>
</dbReference>
<gene>
    <name evidence="1" type="ORF">L210DRAFT_985971</name>
</gene>
<organism evidence="1 2">
    <name type="scientific">Boletus edulis BED1</name>
    <dbReference type="NCBI Taxonomy" id="1328754"/>
    <lineage>
        <taxon>Eukaryota</taxon>
        <taxon>Fungi</taxon>
        <taxon>Dikarya</taxon>
        <taxon>Basidiomycota</taxon>
        <taxon>Agaricomycotina</taxon>
        <taxon>Agaricomycetes</taxon>
        <taxon>Agaricomycetidae</taxon>
        <taxon>Boletales</taxon>
        <taxon>Boletineae</taxon>
        <taxon>Boletaceae</taxon>
        <taxon>Boletoideae</taxon>
        <taxon>Boletus</taxon>
    </lineage>
</organism>
<comment type="caution">
    <text evidence="1">The sequence shown here is derived from an EMBL/GenBank/DDBJ whole genome shotgun (WGS) entry which is preliminary data.</text>
</comment>
<proteinExistence type="predicted"/>
<protein>
    <submittedName>
        <fullName evidence="1">Uncharacterized protein</fullName>
    </submittedName>
</protein>
<keyword evidence="2" id="KW-1185">Reference proteome</keyword>
<name>A0AAD4BI38_BOLED</name>